<organism evidence="2 3">
    <name type="scientific">Taxus chinensis</name>
    <name type="common">Chinese yew</name>
    <name type="synonym">Taxus wallichiana var. chinensis</name>
    <dbReference type="NCBI Taxonomy" id="29808"/>
    <lineage>
        <taxon>Eukaryota</taxon>
        <taxon>Viridiplantae</taxon>
        <taxon>Streptophyta</taxon>
        <taxon>Embryophyta</taxon>
        <taxon>Tracheophyta</taxon>
        <taxon>Spermatophyta</taxon>
        <taxon>Pinopsida</taxon>
        <taxon>Pinidae</taxon>
        <taxon>Conifers II</taxon>
        <taxon>Cupressales</taxon>
        <taxon>Taxaceae</taxon>
        <taxon>Taxus</taxon>
    </lineage>
</organism>
<feature type="non-terminal residue" evidence="2">
    <location>
        <position position="92"/>
    </location>
</feature>
<evidence type="ECO:0000313" key="2">
    <source>
        <dbReference type="EMBL" id="KAH9303792.1"/>
    </source>
</evidence>
<feature type="region of interest" description="Disordered" evidence="1">
    <location>
        <begin position="1"/>
        <end position="27"/>
    </location>
</feature>
<keyword evidence="3" id="KW-1185">Reference proteome</keyword>
<accession>A0AA38FIX6</accession>
<sequence>GTSGPRGREGREKVKQPRAKEAISSGSEEFVLRSTGTFGKNGCKGREPAGLAETGNVSTRTSGTNGCGGCERVGRPADQPDHDMCHKEKGPK</sequence>
<proteinExistence type="predicted"/>
<name>A0AA38FIX6_TAXCH</name>
<comment type="caution">
    <text evidence="2">The sequence shown here is derived from an EMBL/GenBank/DDBJ whole genome shotgun (WGS) entry which is preliminary data.</text>
</comment>
<gene>
    <name evidence="2" type="ORF">KI387_008196</name>
</gene>
<dbReference type="Proteomes" id="UP000824469">
    <property type="component" value="Unassembled WGS sequence"/>
</dbReference>
<evidence type="ECO:0000256" key="1">
    <source>
        <dbReference type="SAM" id="MobiDB-lite"/>
    </source>
</evidence>
<feature type="region of interest" description="Disordered" evidence="1">
    <location>
        <begin position="43"/>
        <end position="92"/>
    </location>
</feature>
<feature type="non-terminal residue" evidence="2">
    <location>
        <position position="1"/>
    </location>
</feature>
<feature type="compositionally biased region" description="Polar residues" evidence="1">
    <location>
        <begin position="55"/>
        <end position="64"/>
    </location>
</feature>
<feature type="compositionally biased region" description="Basic and acidic residues" evidence="1">
    <location>
        <begin position="72"/>
        <end position="92"/>
    </location>
</feature>
<dbReference type="EMBL" id="JAHRHJ020000008">
    <property type="protein sequence ID" value="KAH9303792.1"/>
    <property type="molecule type" value="Genomic_DNA"/>
</dbReference>
<dbReference type="AlphaFoldDB" id="A0AA38FIX6"/>
<protein>
    <submittedName>
        <fullName evidence="2">Uncharacterized protein</fullName>
    </submittedName>
</protein>
<reference evidence="2 3" key="1">
    <citation type="journal article" date="2021" name="Nat. Plants">
        <title>The Taxus genome provides insights into paclitaxel biosynthesis.</title>
        <authorList>
            <person name="Xiong X."/>
            <person name="Gou J."/>
            <person name="Liao Q."/>
            <person name="Li Y."/>
            <person name="Zhou Q."/>
            <person name="Bi G."/>
            <person name="Li C."/>
            <person name="Du R."/>
            <person name="Wang X."/>
            <person name="Sun T."/>
            <person name="Guo L."/>
            <person name="Liang H."/>
            <person name="Lu P."/>
            <person name="Wu Y."/>
            <person name="Zhang Z."/>
            <person name="Ro D.K."/>
            <person name="Shang Y."/>
            <person name="Huang S."/>
            <person name="Yan J."/>
        </authorList>
    </citation>
    <scope>NUCLEOTIDE SEQUENCE [LARGE SCALE GENOMIC DNA]</scope>
    <source>
        <strain evidence="2">Ta-2019</strain>
    </source>
</reference>
<feature type="compositionally biased region" description="Basic and acidic residues" evidence="1">
    <location>
        <begin position="1"/>
        <end position="21"/>
    </location>
</feature>
<evidence type="ECO:0000313" key="3">
    <source>
        <dbReference type="Proteomes" id="UP000824469"/>
    </source>
</evidence>